<evidence type="ECO:0000313" key="2">
    <source>
        <dbReference type="EMBL" id="MBH0776588.1"/>
    </source>
</evidence>
<keyword evidence="3" id="KW-1185">Reference proteome</keyword>
<organism evidence="2 3">
    <name type="scientific">Nocardia bovistercoris</name>
    <dbReference type="NCBI Taxonomy" id="2785916"/>
    <lineage>
        <taxon>Bacteria</taxon>
        <taxon>Bacillati</taxon>
        <taxon>Actinomycetota</taxon>
        <taxon>Actinomycetes</taxon>
        <taxon>Mycobacteriales</taxon>
        <taxon>Nocardiaceae</taxon>
        <taxon>Nocardia</taxon>
    </lineage>
</organism>
<comment type="caution">
    <text evidence="2">The sequence shown here is derived from an EMBL/GenBank/DDBJ whole genome shotgun (WGS) entry which is preliminary data.</text>
</comment>
<feature type="chain" id="PRO_5037104870" evidence="1">
    <location>
        <begin position="29"/>
        <end position="165"/>
    </location>
</feature>
<sequence>MTTTVLPKVLLGVSLIAALVTTAAPSHAEAPKSCHVTKVVEFEQKEGKPQWESGNRNRFANGRWSFDSDGTFSYTTTDVRDDIYPLHGKYTVSGDTLRFSAHGSSVIGASSSFVELEGKIDLGAKPAKAQSYVASGAGYGAVVNNQKFGATASALYGGTAELSCS</sequence>
<proteinExistence type="predicted"/>
<evidence type="ECO:0000256" key="1">
    <source>
        <dbReference type="SAM" id="SignalP"/>
    </source>
</evidence>
<name>A0A931N3I2_9NOCA</name>
<dbReference type="RefSeq" id="WP_196148919.1">
    <property type="nucleotide sequence ID" value="NZ_JADMLG010000003.1"/>
</dbReference>
<accession>A0A931N3I2</accession>
<dbReference type="EMBL" id="JADMLG010000003">
    <property type="protein sequence ID" value="MBH0776588.1"/>
    <property type="molecule type" value="Genomic_DNA"/>
</dbReference>
<keyword evidence="1" id="KW-0732">Signal</keyword>
<feature type="signal peptide" evidence="1">
    <location>
        <begin position="1"/>
        <end position="28"/>
    </location>
</feature>
<protein>
    <submittedName>
        <fullName evidence="2">Uncharacterized protein</fullName>
    </submittedName>
</protein>
<evidence type="ECO:0000313" key="3">
    <source>
        <dbReference type="Proteomes" id="UP000655751"/>
    </source>
</evidence>
<reference evidence="2" key="1">
    <citation type="submission" date="2020-11" db="EMBL/GenBank/DDBJ databases">
        <title>Nocardia NEAU-351.nov., a novel actinomycete isolated from the cow dung.</title>
        <authorList>
            <person name="Zhang X."/>
        </authorList>
    </citation>
    <scope>NUCLEOTIDE SEQUENCE</scope>
    <source>
        <strain evidence="2">NEAU-351</strain>
    </source>
</reference>
<dbReference type="AlphaFoldDB" id="A0A931N3I2"/>
<gene>
    <name evidence="2" type="ORF">IT779_09860</name>
</gene>
<dbReference type="Proteomes" id="UP000655751">
    <property type="component" value="Unassembled WGS sequence"/>
</dbReference>